<dbReference type="EMBL" id="CP138896">
    <property type="protein sequence ID" value="WPK25618.1"/>
    <property type="molecule type" value="Genomic_DNA"/>
</dbReference>
<name>A0AAX4HAN1_9ASCO</name>
<reference evidence="2 3" key="1">
    <citation type="submission" date="2023-10" db="EMBL/GenBank/DDBJ databases">
        <title>Draft Genome Sequence of Candida saopaulonensis from a very Premature Infant with Sepsis.</title>
        <authorList>
            <person name="Ning Y."/>
            <person name="Dai R."/>
            <person name="Xiao M."/>
            <person name="Xu Y."/>
            <person name="Yan Q."/>
            <person name="Zhang L."/>
        </authorList>
    </citation>
    <scope>NUCLEOTIDE SEQUENCE [LARGE SCALE GENOMIC DNA]</scope>
    <source>
        <strain evidence="2 3">19XY460</strain>
    </source>
</reference>
<dbReference type="GeneID" id="88174004"/>
<proteinExistence type="predicted"/>
<dbReference type="Proteomes" id="UP001338582">
    <property type="component" value="Chromosome 3"/>
</dbReference>
<evidence type="ECO:0000256" key="1">
    <source>
        <dbReference type="SAM" id="Coils"/>
    </source>
</evidence>
<dbReference type="AlphaFoldDB" id="A0AAX4HAN1"/>
<dbReference type="RefSeq" id="XP_062878000.1">
    <property type="nucleotide sequence ID" value="XM_063021930.1"/>
</dbReference>
<protein>
    <submittedName>
        <fullName evidence="2">Uncharacterized protein</fullName>
    </submittedName>
</protein>
<evidence type="ECO:0000313" key="3">
    <source>
        <dbReference type="Proteomes" id="UP001338582"/>
    </source>
</evidence>
<dbReference type="KEGG" id="asau:88174004"/>
<evidence type="ECO:0000313" key="2">
    <source>
        <dbReference type="EMBL" id="WPK25618.1"/>
    </source>
</evidence>
<gene>
    <name evidence="2" type="ORF">PUMCH_002940</name>
</gene>
<feature type="coiled-coil region" evidence="1">
    <location>
        <begin position="53"/>
        <end position="116"/>
    </location>
</feature>
<accession>A0AAX4HAN1</accession>
<organism evidence="2 3">
    <name type="scientific">Australozyma saopauloensis</name>
    <dbReference type="NCBI Taxonomy" id="291208"/>
    <lineage>
        <taxon>Eukaryota</taxon>
        <taxon>Fungi</taxon>
        <taxon>Dikarya</taxon>
        <taxon>Ascomycota</taxon>
        <taxon>Saccharomycotina</taxon>
        <taxon>Pichiomycetes</taxon>
        <taxon>Metschnikowiaceae</taxon>
        <taxon>Australozyma</taxon>
    </lineage>
</organism>
<keyword evidence="3" id="KW-1185">Reference proteome</keyword>
<sequence>MTENSQPEFVAAAVSSALANDDAIANLYLKLRQDILETFTATQKELASEGTLSDQSKLKLEQLRFEKNKLELQYTAHIDRLLANANFEDKSSVSPLKRLEEKYDSLNNYKTVTEEEIQRLQTIQGPEIEKMHLLVDNYNQILSGKNDPLAKKELKDSSALVDSASFTFTEDELKDFMKDSEEKFAKFFTDKGLTSREMLDIDVTLQLQALLKESKGFRSVDDQTFQYFKGSGKDLGGVSVPMSELEQTIEALSAEIIAVVEETQQAKHSWERNARMLELLELLKAEAVDQMDVDN</sequence>
<keyword evidence="1" id="KW-0175">Coiled coil</keyword>